<gene>
    <name evidence="2" type="ORF">HETSPECPRED_010257</name>
</gene>
<dbReference type="PANTHER" id="PTHR42085:SF2">
    <property type="entry name" value="F-BOX DOMAIN-CONTAINING PROTEIN"/>
    <property type="match status" value="1"/>
</dbReference>
<reference evidence="2" key="1">
    <citation type="submission" date="2021-03" db="EMBL/GenBank/DDBJ databases">
        <authorList>
            <person name="Tagirdzhanova G."/>
        </authorList>
    </citation>
    <scope>NUCLEOTIDE SEQUENCE</scope>
</reference>
<feature type="region of interest" description="Disordered" evidence="1">
    <location>
        <begin position="89"/>
        <end position="110"/>
    </location>
</feature>
<dbReference type="PANTHER" id="PTHR42085">
    <property type="entry name" value="F-BOX DOMAIN-CONTAINING PROTEIN"/>
    <property type="match status" value="1"/>
</dbReference>
<evidence type="ECO:0000256" key="1">
    <source>
        <dbReference type="SAM" id="MobiDB-lite"/>
    </source>
</evidence>
<feature type="region of interest" description="Disordered" evidence="1">
    <location>
        <begin position="1"/>
        <end position="76"/>
    </location>
</feature>
<proteinExistence type="predicted"/>
<dbReference type="Proteomes" id="UP000664521">
    <property type="component" value="Unassembled WGS sequence"/>
</dbReference>
<name>A0A8H3ET85_9LECA</name>
<accession>A0A8H3ET85</accession>
<comment type="caution">
    <text evidence="2">The sequence shown here is derived from an EMBL/GenBank/DDBJ whole genome shotgun (WGS) entry which is preliminary data.</text>
</comment>
<feature type="compositionally biased region" description="Acidic residues" evidence="1">
    <location>
        <begin position="93"/>
        <end position="102"/>
    </location>
</feature>
<dbReference type="InterPro" id="IPR038883">
    <property type="entry name" value="AN11006-like"/>
</dbReference>
<dbReference type="AlphaFoldDB" id="A0A8H3ET85"/>
<dbReference type="EMBL" id="CAJPDS010000009">
    <property type="protein sequence ID" value="CAF9910979.1"/>
    <property type="molecule type" value="Genomic_DNA"/>
</dbReference>
<feature type="region of interest" description="Disordered" evidence="1">
    <location>
        <begin position="455"/>
        <end position="479"/>
    </location>
</feature>
<evidence type="ECO:0000313" key="3">
    <source>
        <dbReference type="Proteomes" id="UP000664521"/>
    </source>
</evidence>
<protein>
    <submittedName>
        <fullName evidence="2">Uncharacterized protein</fullName>
    </submittedName>
</protein>
<sequence>MTQEQQRIADSKGYQDVEENTPNASERNVVSLREAECRVLDDGTSQEEDAHGDDLSDGGSEGEESDDGSSGYRKSEDLPTCVCGYVSYGSDSDSSEDSDDWEDVRRRSQNNGGNLSRSYVHYISCSAKAPFPLAKLPPEVRLMVFRFAMPDDRARPLHSQESDWNDKYDCTHYDDYITVPERAKAIPTGLFRANKSISAEALSLFHNEFYFRMEVTPFGIHSRGHCTGHLENFDNHVELAKWRPFVNHRNYHLNIKSNAVRWASERGDVFRDPHNFKNSSERIKECLRLISDELSTRNIAQNLTLTAPCRCALKAARLVPADDAVVRDLLAPLRRIRVPNPVKITLHHDVDGCGIQHPCAKKACRALAGMLEESISALDGETLNHQEATWKELKALRQDDEEREKRESQQNGYGFFDRIDTGYMELYQVWECLNGRSMWESDTFEESVQRFHARRTTQDAKRQVRKQSLQKQTDPEAAS</sequence>
<organism evidence="2 3">
    <name type="scientific">Heterodermia speciosa</name>
    <dbReference type="NCBI Taxonomy" id="116794"/>
    <lineage>
        <taxon>Eukaryota</taxon>
        <taxon>Fungi</taxon>
        <taxon>Dikarya</taxon>
        <taxon>Ascomycota</taxon>
        <taxon>Pezizomycotina</taxon>
        <taxon>Lecanoromycetes</taxon>
        <taxon>OSLEUM clade</taxon>
        <taxon>Lecanoromycetidae</taxon>
        <taxon>Caliciales</taxon>
        <taxon>Physciaceae</taxon>
        <taxon>Heterodermia</taxon>
    </lineage>
</organism>
<dbReference type="OrthoDB" id="5417670at2759"/>
<evidence type="ECO:0000313" key="2">
    <source>
        <dbReference type="EMBL" id="CAF9910979.1"/>
    </source>
</evidence>
<keyword evidence="3" id="KW-1185">Reference proteome</keyword>